<comment type="caution">
    <text evidence="2">The sequence shown here is derived from an EMBL/GenBank/DDBJ whole genome shotgun (WGS) entry which is preliminary data.</text>
</comment>
<dbReference type="AlphaFoldDB" id="A0A8X6PV68"/>
<organism evidence="2 3">
    <name type="scientific">Nephila pilipes</name>
    <name type="common">Giant wood spider</name>
    <name type="synonym">Nephila maculata</name>
    <dbReference type="NCBI Taxonomy" id="299642"/>
    <lineage>
        <taxon>Eukaryota</taxon>
        <taxon>Metazoa</taxon>
        <taxon>Ecdysozoa</taxon>
        <taxon>Arthropoda</taxon>
        <taxon>Chelicerata</taxon>
        <taxon>Arachnida</taxon>
        <taxon>Araneae</taxon>
        <taxon>Araneomorphae</taxon>
        <taxon>Entelegynae</taxon>
        <taxon>Araneoidea</taxon>
        <taxon>Nephilidae</taxon>
        <taxon>Nephila</taxon>
    </lineage>
</organism>
<dbReference type="Proteomes" id="UP000887013">
    <property type="component" value="Unassembled WGS sequence"/>
</dbReference>
<reference evidence="2" key="1">
    <citation type="submission" date="2020-08" db="EMBL/GenBank/DDBJ databases">
        <title>Multicomponent nature underlies the extraordinary mechanical properties of spider dragline silk.</title>
        <authorList>
            <person name="Kono N."/>
            <person name="Nakamura H."/>
            <person name="Mori M."/>
            <person name="Yoshida Y."/>
            <person name="Ohtoshi R."/>
            <person name="Malay A.D."/>
            <person name="Moran D.A.P."/>
            <person name="Tomita M."/>
            <person name="Numata K."/>
            <person name="Arakawa K."/>
        </authorList>
    </citation>
    <scope>NUCLEOTIDE SEQUENCE</scope>
</reference>
<gene>
    <name evidence="2" type="primary">wHa_06250</name>
    <name evidence="2" type="ORF">NPIL_682991</name>
</gene>
<evidence type="ECO:0000313" key="3">
    <source>
        <dbReference type="Proteomes" id="UP000887013"/>
    </source>
</evidence>
<keyword evidence="3" id="KW-1185">Reference proteome</keyword>
<dbReference type="EMBL" id="BMAW01072844">
    <property type="protein sequence ID" value="GFT84921.1"/>
    <property type="molecule type" value="Genomic_DNA"/>
</dbReference>
<proteinExistence type="predicted"/>
<name>A0A8X6PV68_NEPPI</name>
<sequence>MAKGNNTLLIFDFDNTITNGHMHNTFSRLSKSDFVSTQNNVVTDTDIKDFLKNTGGIKNEERLKSTLQFALSGGIEVNIASYTGYPNAVRRVAENHLGLSKEQADSVSVFGGFPVDYDTQLQELDVREQQSQVGKNLHICEAIVNYKNNHNGRLPKTVMLVDDSVGNIKRINEFIESMSKREEWLEKNGLSIEEIQKIKFEGARVPKEDKNVGYLERVQEFVNANLVQEPIYENLKKEEPIYQNLQDIQRLLSETVPKEPIYQNNENRPPLPPKKRKSSDGMVADGENKKQILRTCRHPKHKQTQHAQNVMQ</sequence>
<evidence type="ECO:0000313" key="2">
    <source>
        <dbReference type="EMBL" id="GFT84921.1"/>
    </source>
</evidence>
<protein>
    <submittedName>
        <fullName evidence="2">Uncharacterized protein</fullName>
    </submittedName>
</protein>
<evidence type="ECO:0000256" key="1">
    <source>
        <dbReference type="SAM" id="MobiDB-lite"/>
    </source>
</evidence>
<feature type="region of interest" description="Disordered" evidence="1">
    <location>
        <begin position="256"/>
        <end position="312"/>
    </location>
</feature>
<dbReference type="OrthoDB" id="6440633at2759"/>
<feature type="compositionally biased region" description="Basic residues" evidence="1">
    <location>
        <begin position="291"/>
        <end position="304"/>
    </location>
</feature>
<accession>A0A8X6PV68</accession>